<dbReference type="EMBL" id="BMAV01010040">
    <property type="protein sequence ID" value="GFY54849.1"/>
    <property type="molecule type" value="Genomic_DNA"/>
</dbReference>
<name>A0A8X6XKD9_9ARAC</name>
<evidence type="ECO:0000313" key="2">
    <source>
        <dbReference type="EMBL" id="GFY54849.1"/>
    </source>
</evidence>
<dbReference type="AlphaFoldDB" id="A0A8X6XKD9"/>
<proteinExistence type="predicted"/>
<evidence type="ECO:0000256" key="1">
    <source>
        <dbReference type="SAM" id="MobiDB-lite"/>
    </source>
</evidence>
<gene>
    <name evidence="2" type="ORF">TNIN_248571</name>
</gene>
<reference evidence="2" key="1">
    <citation type="submission" date="2020-08" db="EMBL/GenBank/DDBJ databases">
        <title>Multicomponent nature underlies the extraordinary mechanical properties of spider dragline silk.</title>
        <authorList>
            <person name="Kono N."/>
            <person name="Nakamura H."/>
            <person name="Mori M."/>
            <person name="Yoshida Y."/>
            <person name="Ohtoshi R."/>
            <person name="Malay A.D."/>
            <person name="Moran D.A.P."/>
            <person name="Tomita M."/>
            <person name="Numata K."/>
            <person name="Arakawa K."/>
        </authorList>
    </citation>
    <scope>NUCLEOTIDE SEQUENCE</scope>
</reference>
<keyword evidence="3" id="KW-1185">Reference proteome</keyword>
<feature type="region of interest" description="Disordered" evidence="1">
    <location>
        <begin position="50"/>
        <end position="105"/>
    </location>
</feature>
<comment type="caution">
    <text evidence="2">The sequence shown here is derived from an EMBL/GenBank/DDBJ whole genome shotgun (WGS) entry which is preliminary data.</text>
</comment>
<sequence length="105" mass="11796">MRRGHLRHIDIQSENCKKLYTPQHLSNQRSCIPLNSSKRKPLLLHTWRDGRRRRRGIGPPSLSNRLRGEGGGGNPPVRRWLRWQGGRGGGKPSCWTMAPLAGGGV</sequence>
<organism evidence="2 3">
    <name type="scientific">Trichonephila inaurata madagascariensis</name>
    <dbReference type="NCBI Taxonomy" id="2747483"/>
    <lineage>
        <taxon>Eukaryota</taxon>
        <taxon>Metazoa</taxon>
        <taxon>Ecdysozoa</taxon>
        <taxon>Arthropoda</taxon>
        <taxon>Chelicerata</taxon>
        <taxon>Arachnida</taxon>
        <taxon>Araneae</taxon>
        <taxon>Araneomorphae</taxon>
        <taxon>Entelegynae</taxon>
        <taxon>Araneoidea</taxon>
        <taxon>Nephilidae</taxon>
        <taxon>Trichonephila</taxon>
        <taxon>Trichonephila inaurata</taxon>
    </lineage>
</organism>
<dbReference type="Proteomes" id="UP000886998">
    <property type="component" value="Unassembled WGS sequence"/>
</dbReference>
<evidence type="ECO:0000313" key="3">
    <source>
        <dbReference type="Proteomes" id="UP000886998"/>
    </source>
</evidence>
<accession>A0A8X6XKD9</accession>
<protein>
    <submittedName>
        <fullName evidence="2">Uncharacterized protein</fullName>
    </submittedName>
</protein>